<evidence type="ECO:0000256" key="2">
    <source>
        <dbReference type="ARBA" id="ARBA00006434"/>
    </source>
</evidence>
<dbReference type="Pfam" id="PF00474">
    <property type="entry name" value="SSF"/>
    <property type="match status" value="1"/>
</dbReference>
<comment type="subcellular location">
    <subcellularLocation>
        <location evidence="1">Cell membrane</location>
        <topology evidence="1">Multi-pass membrane protein</topology>
    </subcellularLocation>
</comment>
<dbReference type="GO" id="GO:0015293">
    <property type="term" value="F:symporter activity"/>
    <property type="evidence" value="ECO:0007669"/>
    <property type="project" value="UniProtKB-KW"/>
</dbReference>
<dbReference type="PANTHER" id="PTHR48086">
    <property type="entry name" value="SODIUM/PROLINE SYMPORTER-RELATED"/>
    <property type="match status" value="1"/>
</dbReference>
<keyword evidence="7 14" id="KW-1133">Transmembrane helix</keyword>
<evidence type="ECO:0000256" key="12">
    <source>
        <dbReference type="ARBA" id="ARBA00033708"/>
    </source>
</evidence>
<evidence type="ECO:0000256" key="8">
    <source>
        <dbReference type="ARBA" id="ARBA00023053"/>
    </source>
</evidence>
<evidence type="ECO:0000313" key="16">
    <source>
        <dbReference type="Proteomes" id="UP000001962"/>
    </source>
</evidence>
<evidence type="ECO:0000256" key="5">
    <source>
        <dbReference type="ARBA" id="ARBA00022692"/>
    </source>
</evidence>
<dbReference type="GO" id="GO:0005886">
    <property type="term" value="C:plasma membrane"/>
    <property type="evidence" value="ECO:0007669"/>
    <property type="project" value="UniProtKB-SubCell"/>
</dbReference>
<name>Q0A868_ALKEH</name>
<keyword evidence="6" id="KW-0769">Symport</keyword>
<comment type="similarity">
    <text evidence="2 13">Belongs to the sodium:solute symporter (SSF) (TC 2.A.21) family.</text>
</comment>
<dbReference type="InterPro" id="IPR038377">
    <property type="entry name" value="Na/Glc_symporter_sf"/>
</dbReference>
<feature type="transmembrane region" description="Helical" evidence="14">
    <location>
        <begin position="305"/>
        <end position="325"/>
    </location>
</feature>
<evidence type="ECO:0000256" key="14">
    <source>
        <dbReference type="SAM" id="Phobius"/>
    </source>
</evidence>
<dbReference type="AlphaFoldDB" id="Q0A868"/>
<feature type="transmembrane region" description="Helical" evidence="14">
    <location>
        <begin position="6"/>
        <end position="28"/>
    </location>
</feature>
<keyword evidence="8" id="KW-0915">Sodium</keyword>
<dbReference type="InterPro" id="IPR001734">
    <property type="entry name" value="Na/solute_symporter"/>
</dbReference>
<feature type="transmembrane region" description="Helical" evidence="14">
    <location>
        <begin position="186"/>
        <end position="205"/>
    </location>
</feature>
<reference evidence="16" key="1">
    <citation type="submission" date="2006-08" db="EMBL/GenBank/DDBJ databases">
        <title>Complete sequence of Alkalilimnicola ehrilichei MLHE-1.</title>
        <authorList>
            <person name="Copeland A."/>
            <person name="Lucas S."/>
            <person name="Lapidus A."/>
            <person name="Barry K."/>
            <person name="Detter J.C."/>
            <person name="Glavina del Rio T."/>
            <person name="Hammon N."/>
            <person name="Israni S."/>
            <person name="Dalin E."/>
            <person name="Tice H."/>
            <person name="Pitluck S."/>
            <person name="Sims D."/>
            <person name="Brettin T."/>
            <person name="Bruce D."/>
            <person name="Han C."/>
            <person name="Tapia R."/>
            <person name="Gilna P."/>
            <person name="Schmutz J."/>
            <person name="Larimer F."/>
            <person name="Land M."/>
            <person name="Hauser L."/>
            <person name="Kyrpides N."/>
            <person name="Mikhailova N."/>
            <person name="Oremland R.S."/>
            <person name="Hoeft S.E."/>
            <person name="Switzer-Blum J."/>
            <person name="Kulp T."/>
            <person name="King G."/>
            <person name="Tabita R."/>
            <person name="Witte B."/>
            <person name="Santini J.M."/>
            <person name="Basu P."/>
            <person name="Hollibaugh J.T."/>
            <person name="Xie G."/>
            <person name="Stolz J.F."/>
            <person name="Richardson P."/>
        </authorList>
    </citation>
    <scope>NUCLEOTIDE SEQUENCE [LARGE SCALE GENOMIC DNA]</scope>
    <source>
        <strain evidence="16">ATCC BAA-1101 / DSM 17681 / MLHE-1</strain>
    </source>
</reference>
<keyword evidence="10 14" id="KW-0472">Membrane</keyword>
<feature type="transmembrane region" description="Helical" evidence="14">
    <location>
        <begin position="225"/>
        <end position="241"/>
    </location>
</feature>
<accession>Q0A868</accession>
<gene>
    <name evidence="15" type="ordered locus">Mlg_1623</name>
</gene>
<dbReference type="GO" id="GO:0006814">
    <property type="term" value="P:sodium ion transport"/>
    <property type="evidence" value="ECO:0007669"/>
    <property type="project" value="UniProtKB-KW"/>
</dbReference>
<keyword evidence="9" id="KW-0406">Ion transport</keyword>
<keyword evidence="16" id="KW-1185">Reference proteome</keyword>
<dbReference type="EMBL" id="CP000453">
    <property type="protein sequence ID" value="ABI56969.1"/>
    <property type="molecule type" value="Genomic_DNA"/>
</dbReference>
<evidence type="ECO:0000256" key="1">
    <source>
        <dbReference type="ARBA" id="ARBA00004651"/>
    </source>
</evidence>
<dbReference type="KEGG" id="aeh:Mlg_1623"/>
<keyword evidence="4" id="KW-1003">Cell membrane</keyword>
<dbReference type="PANTHER" id="PTHR48086:SF3">
    <property type="entry name" value="SODIUM_PROLINE SYMPORTER"/>
    <property type="match status" value="1"/>
</dbReference>
<feature type="transmembrane region" description="Helical" evidence="14">
    <location>
        <begin position="346"/>
        <end position="363"/>
    </location>
</feature>
<keyword evidence="3" id="KW-0813">Transport</keyword>
<dbReference type="Gene3D" id="1.20.1730.10">
    <property type="entry name" value="Sodium/glucose cotransporter"/>
    <property type="match status" value="1"/>
</dbReference>
<feature type="transmembrane region" description="Helical" evidence="14">
    <location>
        <begin position="437"/>
        <end position="456"/>
    </location>
</feature>
<organism evidence="15 16">
    <name type="scientific">Alkalilimnicola ehrlichii (strain ATCC BAA-1101 / DSM 17681 / MLHE-1)</name>
    <dbReference type="NCBI Taxonomy" id="187272"/>
    <lineage>
        <taxon>Bacteria</taxon>
        <taxon>Pseudomonadati</taxon>
        <taxon>Pseudomonadota</taxon>
        <taxon>Gammaproteobacteria</taxon>
        <taxon>Chromatiales</taxon>
        <taxon>Ectothiorhodospiraceae</taxon>
        <taxon>Alkalilimnicola</taxon>
    </lineage>
</organism>
<feature type="transmembrane region" description="Helical" evidence="14">
    <location>
        <begin position="74"/>
        <end position="99"/>
    </location>
</feature>
<dbReference type="PROSITE" id="PS50283">
    <property type="entry name" value="NA_SOLUT_SYMP_3"/>
    <property type="match status" value="1"/>
</dbReference>
<evidence type="ECO:0000256" key="6">
    <source>
        <dbReference type="ARBA" id="ARBA00022847"/>
    </source>
</evidence>
<sequence>MSDGFTHLPMTGLVIALAAVALVTLLIAPRVSTANGFFRGFADAGQPPGVLTLTLSQVTTWIFARSLLNAAILGYFFGIAGVLAYTAYYGSFVTGWLIIDRLRFRYGASNLQGFMRAQYGGVGTFCLNGLLALRLVSEVFANLLVVGIVFGAAGSAGNTTAMLSVAALTLVYSLTGGLRASLRTDVLQMVLLIGLLAALVVVMLLHPLFDPGALAVSSPGIDNPGWILLAVAGLQVLSYPMHDPVMMDRGFLADRRTTRRSFLHAFWLSAVCILAFGLLGVFAGLHRLEGETVLLTLDRLMGTPVMFLLAVALVLSAASTLDSTFSSAAKLSIADMGLARTTPRNGRIAMLLFCLGGLLLVLFGTDDLFAAVAVSGTASLALTPVIAFSLLAGWRLSRASLLTSFTLAFTGAVVYFLETSGHIDLLTPLTGLEHDYSKLLAITVTILVLATAAAWLGRQGRMEVVK</sequence>
<protein>
    <submittedName>
        <fullName evidence="15">Na+/solute symporter</fullName>
    </submittedName>
</protein>
<feature type="transmembrane region" description="Helical" evidence="14">
    <location>
        <begin position="119"/>
        <end position="137"/>
    </location>
</feature>
<dbReference type="eggNOG" id="COG0591">
    <property type="taxonomic scope" value="Bacteria"/>
</dbReference>
<feature type="transmembrane region" description="Helical" evidence="14">
    <location>
        <begin position="143"/>
        <end position="174"/>
    </location>
</feature>
<keyword evidence="11" id="KW-0739">Sodium transport</keyword>
<evidence type="ECO:0000256" key="11">
    <source>
        <dbReference type="ARBA" id="ARBA00023201"/>
    </source>
</evidence>
<evidence type="ECO:0000313" key="15">
    <source>
        <dbReference type="EMBL" id="ABI56969.1"/>
    </source>
</evidence>
<dbReference type="Proteomes" id="UP000001962">
    <property type="component" value="Chromosome"/>
</dbReference>
<dbReference type="InterPro" id="IPR050277">
    <property type="entry name" value="Sodium:Solute_Symporter"/>
</dbReference>
<feature type="transmembrane region" description="Helical" evidence="14">
    <location>
        <begin position="399"/>
        <end position="417"/>
    </location>
</feature>
<evidence type="ECO:0000256" key="7">
    <source>
        <dbReference type="ARBA" id="ARBA00022989"/>
    </source>
</evidence>
<feature type="transmembrane region" description="Helical" evidence="14">
    <location>
        <begin position="369"/>
        <end position="392"/>
    </location>
</feature>
<dbReference type="HOGENOM" id="CLU_030319_0_0_6"/>
<comment type="catalytic activity">
    <reaction evidence="12">
        <text>L-proline(in) + Na(+)(in) = L-proline(out) + Na(+)(out)</text>
        <dbReference type="Rhea" id="RHEA:28967"/>
        <dbReference type="ChEBI" id="CHEBI:29101"/>
        <dbReference type="ChEBI" id="CHEBI:60039"/>
    </reaction>
</comment>
<evidence type="ECO:0000256" key="4">
    <source>
        <dbReference type="ARBA" id="ARBA00022475"/>
    </source>
</evidence>
<dbReference type="RefSeq" id="WP_011629363.1">
    <property type="nucleotide sequence ID" value="NC_008340.1"/>
</dbReference>
<evidence type="ECO:0000256" key="13">
    <source>
        <dbReference type="RuleBase" id="RU362091"/>
    </source>
</evidence>
<evidence type="ECO:0000256" key="10">
    <source>
        <dbReference type="ARBA" id="ARBA00023136"/>
    </source>
</evidence>
<evidence type="ECO:0000256" key="9">
    <source>
        <dbReference type="ARBA" id="ARBA00023065"/>
    </source>
</evidence>
<keyword evidence="5 14" id="KW-0812">Transmembrane</keyword>
<evidence type="ECO:0000256" key="3">
    <source>
        <dbReference type="ARBA" id="ARBA00022448"/>
    </source>
</evidence>
<proteinExistence type="inferred from homology"/>
<feature type="transmembrane region" description="Helical" evidence="14">
    <location>
        <begin position="262"/>
        <end position="285"/>
    </location>
</feature>